<accession>A0A1Y1UN66</accession>
<organism evidence="3 4">
    <name type="scientific">Kockovaella imperatae</name>
    <dbReference type="NCBI Taxonomy" id="4999"/>
    <lineage>
        <taxon>Eukaryota</taxon>
        <taxon>Fungi</taxon>
        <taxon>Dikarya</taxon>
        <taxon>Basidiomycota</taxon>
        <taxon>Agaricomycotina</taxon>
        <taxon>Tremellomycetes</taxon>
        <taxon>Tremellales</taxon>
        <taxon>Cuniculitremaceae</taxon>
        <taxon>Kockovaella</taxon>
    </lineage>
</organism>
<dbReference type="InterPro" id="IPR014756">
    <property type="entry name" value="Ig_E-set"/>
</dbReference>
<comment type="caution">
    <text evidence="3">The sequence shown here is derived from an EMBL/GenBank/DDBJ whole genome shotgun (WGS) entry which is preliminary data.</text>
</comment>
<dbReference type="InParanoid" id="A0A1Y1UN66"/>
<dbReference type="RefSeq" id="XP_021872820.1">
    <property type="nucleotide sequence ID" value="XM_022014977.1"/>
</dbReference>
<dbReference type="EMBL" id="NBSH01000003">
    <property type="protein sequence ID" value="ORX38957.1"/>
    <property type="molecule type" value="Genomic_DNA"/>
</dbReference>
<dbReference type="Gene3D" id="2.60.40.770">
    <property type="match status" value="1"/>
</dbReference>
<dbReference type="Proteomes" id="UP000193218">
    <property type="component" value="Unassembled WGS sequence"/>
</dbReference>
<sequence>MHFLSLALLPFALALPAQVPMIVRDIIDVDFDSCSASNSVLNITISPCEVGNGSRDDPCHFSAGSNYTITLTYVPPSNSSAPRANLAAEDPAGSGYAYSGQSFGACEYTACPIEENVISTYTYKFVTLDSPFNRLTFNTTDGLEGPSLMCASFPVVL</sequence>
<proteinExistence type="predicted"/>
<name>A0A1Y1UN66_9TREE</name>
<reference evidence="3 4" key="1">
    <citation type="submission" date="2017-03" db="EMBL/GenBank/DDBJ databases">
        <title>Widespread Adenine N6-methylation of Active Genes in Fungi.</title>
        <authorList>
            <consortium name="DOE Joint Genome Institute"/>
            <person name="Mondo S.J."/>
            <person name="Dannebaum R.O."/>
            <person name="Kuo R.C."/>
            <person name="Louie K.B."/>
            <person name="Bewick A.J."/>
            <person name="Labutti K."/>
            <person name="Haridas S."/>
            <person name="Kuo A."/>
            <person name="Salamov A."/>
            <person name="Ahrendt S.R."/>
            <person name="Lau R."/>
            <person name="Bowen B.P."/>
            <person name="Lipzen A."/>
            <person name="Sullivan W."/>
            <person name="Andreopoulos W.B."/>
            <person name="Clum A."/>
            <person name="Lindquist E."/>
            <person name="Daum C."/>
            <person name="Northen T.R."/>
            <person name="Ramamoorthy G."/>
            <person name="Schmitz R.J."/>
            <person name="Gryganskyi A."/>
            <person name="Culley D."/>
            <person name="Magnuson J."/>
            <person name="James T.Y."/>
            <person name="O'Malley M.A."/>
            <person name="Stajich J.E."/>
            <person name="Spatafora J.W."/>
            <person name="Visel A."/>
            <person name="Grigoriev I.V."/>
        </authorList>
    </citation>
    <scope>NUCLEOTIDE SEQUENCE [LARGE SCALE GENOMIC DNA]</scope>
    <source>
        <strain evidence="3 4">NRRL Y-17943</strain>
    </source>
</reference>
<gene>
    <name evidence="3" type="ORF">BD324DRAFT_617990</name>
</gene>
<evidence type="ECO:0000256" key="1">
    <source>
        <dbReference type="ARBA" id="ARBA00016056"/>
    </source>
</evidence>
<protein>
    <recommendedName>
        <fullName evidence="1">Phosphatidylglycerol/phosphatidylinositol transfer protein</fullName>
    </recommendedName>
</protein>
<evidence type="ECO:0000259" key="2">
    <source>
        <dbReference type="Pfam" id="PF02221"/>
    </source>
</evidence>
<dbReference type="OrthoDB" id="6576058at2759"/>
<dbReference type="SUPFAM" id="SSF81296">
    <property type="entry name" value="E set domains"/>
    <property type="match status" value="1"/>
</dbReference>
<evidence type="ECO:0000313" key="3">
    <source>
        <dbReference type="EMBL" id="ORX38957.1"/>
    </source>
</evidence>
<feature type="domain" description="MD-2-related lipid-recognition" evidence="2">
    <location>
        <begin position="29"/>
        <end position="155"/>
    </location>
</feature>
<dbReference type="GeneID" id="33556785"/>
<dbReference type="InterPro" id="IPR003172">
    <property type="entry name" value="ML_dom"/>
</dbReference>
<dbReference type="Pfam" id="PF02221">
    <property type="entry name" value="E1_DerP2_DerF2"/>
    <property type="match status" value="1"/>
</dbReference>
<dbReference type="AlphaFoldDB" id="A0A1Y1UN66"/>
<keyword evidence="4" id="KW-1185">Reference proteome</keyword>
<evidence type="ECO:0000313" key="4">
    <source>
        <dbReference type="Proteomes" id="UP000193218"/>
    </source>
</evidence>